<dbReference type="Pfam" id="PF20167">
    <property type="entry name" value="Transposase_32"/>
    <property type="match status" value="1"/>
</dbReference>
<dbReference type="InterPro" id="IPR046796">
    <property type="entry name" value="Transposase_32_dom"/>
</dbReference>
<feature type="compositionally biased region" description="Acidic residues" evidence="1">
    <location>
        <begin position="340"/>
        <end position="357"/>
    </location>
</feature>
<feature type="domain" description="Putative plant transposon protein" evidence="2">
    <location>
        <begin position="71"/>
        <end position="249"/>
    </location>
</feature>
<sequence length="357" mass="41833">MVSSSHPSRDRGKVVVAVRNADLSGWISDEETRLEFLRWMKFKHIVPHKYLNLDLFEKGGFHFQEWIETQGLSTLVQMKGDWYPDLVRVFYNNMRNIGGVLHSRVKGVNVHIDNDVWFQLAGLKAEELFSHLRYLETNRWLKKNDVYNNWLRFPGRYSIERLYVHEGLNKEEKITTHILAWVILPARPVQVQDRMTTEDVFLLYAIKNHVTTNWVEVIKDHMIDAGTKHAQHLPYVVFISKILTLQGVDVSVEKKCSCNCSNVINRNTLTSIGLVKTTKGWCFKDEENMVQRFGSKPALNEDRTNFVPETNFERFVVEKLRRLEQKIDALHEKKNKNDYPTEDSSEESSEEDSMEIF</sequence>
<organism evidence="3 4">
    <name type="scientific">Phaseolus angularis</name>
    <name type="common">Azuki bean</name>
    <name type="synonym">Vigna angularis</name>
    <dbReference type="NCBI Taxonomy" id="3914"/>
    <lineage>
        <taxon>Eukaryota</taxon>
        <taxon>Viridiplantae</taxon>
        <taxon>Streptophyta</taxon>
        <taxon>Embryophyta</taxon>
        <taxon>Tracheophyta</taxon>
        <taxon>Spermatophyta</taxon>
        <taxon>Magnoliopsida</taxon>
        <taxon>eudicotyledons</taxon>
        <taxon>Gunneridae</taxon>
        <taxon>Pentapetalae</taxon>
        <taxon>rosids</taxon>
        <taxon>fabids</taxon>
        <taxon>Fabales</taxon>
        <taxon>Fabaceae</taxon>
        <taxon>Papilionoideae</taxon>
        <taxon>50 kb inversion clade</taxon>
        <taxon>NPAAA clade</taxon>
        <taxon>indigoferoid/millettioid clade</taxon>
        <taxon>Phaseoleae</taxon>
        <taxon>Vigna</taxon>
    </lineage>
</organism>
<dbReference type="EMBL" id="KQ258370">
    <property type="protein sequence ID" value="KOM27165.1"/>
    <property type="molecule type" value="Genomic_DNA"/>
</dbReference>
<protein>
    <recommendedName>
        <fullName evidence="2">Putative plant transposon protein domain-containing protein</fullName>
    </recommendedName>
</protein>
<feature type="region of interest" description="Disordered" evidence="1">
    <location>
        <begin position="331"/>
        <end position="357"/>
    </location>
</feature>
<dbReference type="Gramene" id="KOM27165">
    <property type="protein sequence ID" value="KOM27165"/>
    <property type="gene ID" value="LR48_Vigan404s001600"/>
</dbReference>
<name>A0A0L9T977_PHAAN</name>
<evidence type="ECO:0000259" key="2">
    <source>
        <dbReference type="Pfam" id="PF20167"/>
    </source>
</evidence>
<evidence type="ECO:0000313" key="3">
    <source>
        <dbReference type="EMBL" id="KOM27165.1"/>
    </source>
</evidence>
<proteinExistence type="predicted"/>
<reference evidence="4" key="1">
    <citation type="journal article" date="2015" name="Proc. Natl. Acad. Sci. U.S.A.">
        <title>Genome sequencing of adzuki bean (Vigna angularis) provides insight into high starch and low fat accumulation and domestication.</title>
        <authorList>
            <person name="Yang K."/>
            <person name="Tian Z."/>
            <person name="Chen C."/>
            <person name="Luo L."/>
            <person name="Zhao B."/>
            <person name="Wang Z."/>
            <person name="Yu L."/>
            <person name="Li Y."/>
            <person name="Sun Y."/>
            <person name="Li W."/>
            <person name="Chen Y."/>
            <person name="Li Y."/>
            <person name="Zhang Y."/>
            <person name="Ai D."/>
            <person name="Zhao J."/>
            <person name="Shang C."/>
            <person name="Ma Y."/>
            <person name="Wu B."/>
            <person name="Wang M."/>
            <person name="Gao L."/>
            <person name="Sun D."/>
            <person name="Zhang P."/>
            <person name="Guo F."/>
            <person name="Wang W."/>
            <person name="Li Y."/>
            <person name="Wang J."/>
            <person name="Varshney R.K."/>
            <person name="Wang J."/>
            <person name="Ling H.Q."/>
            <person name="Wan P."/>
        </authorList>
    </citation>
    <scope>NUCLEOTIDE SEQUENCE</scope>
    <source>
        <strain evidence="4">cv. Jingnong 6</strain>
    </source>
</reference>
<accession>A0A0L9T977</accession>
<dbReference type="AlphaFoldDB" id="A0A0L9T977"/>
<evidence type="ECO:0000313" key="4">
    <source>
        <dbReference type="Proteomes" id="UP000053144"/>
    </source>
</evidence>
<gene>
    <name evidence="3" type="ORF">LR48_Vigan404s001600</name>
</gene>
<evidence type="ECO:0000256" key="1">
    <source>
        <dbReference type="SAM" id="MobiDB-lite"/>
    </source>
</evidence>
<dbReference type="Proteomes" id="UP000053144">
    <property type="component" value="Unassembled WGS sequence"/>
</dbReference>